<protein>
    <submittedName>
        <fullName evidence="2">Amidohydrolase</fullName>
    </submittedName>
</protein>
<sequence>MKTLYCNGTILTMNPDMPEADYLVSEDDRILAVGTGQYAGDYDVCHDLNGHALLPGFMDGHSHLFAMAYSLLTVDLKAAHSIEDVLTKLRQGLPVAKDQWLVGMGYDESTFNGRRDLNRLDLDKISTDIPILCQHASGHVGVVNTKGLTLLGYYPDPPTIPGGVIVMDEGTNLPTGRLEEKALLDEKAQAKMSSINPERLFAAFKKAQQIYASYGLTTIQDAYTKKDMYEALCYAAKQGLFELDVVSYVDEALFKEQMDQAPRPVYTDHYRIGGAKFFLDGSPQAKTAWLSQPYAVVPEGKPQDYCGFPVATDQEIYTYAYQCITHHWPLHVHCNGDAACEQLIEQYGKALKDSGSQEDLRPVMIHAQTVRDDQLDRMVWMRMGLSFFLDHIYYWGDYHYESVLGPERANHISPARAAKARHLHFTLHQDAPVVMPDTMLAIHNAVNRQTSGGRILGKDQCLTVDQALYALTMDGAYQYHEEKSKGSLEKGKLADLVILSDDPHQVAPDQLKEIQVLETIKEGKTIYRKPG</sequence>
<organism evidence="2 3">
    <name type="scientific">Candidatus Fimiplasma intestinipullorum</name>
    <dbReference type="NCBI Taxonomy" id="2840825"/>
    <lineage>
        <taxon>Bacteria</taxon>
        <taxon>Bacillati</taxon>
        <taxon>Bacillota</taxon>
        <taxon>Clostridia</taxon>
        <taxon>Eubacteriales</taxon>
        <taxon>Candidatus Fimiplasma</taxon>
    </lineage>
</organism>
<dbReference type="EMBL" id="DVMJ01000114">
    <property type="protein sequence ID" value="HIU14803.1"/>
    <property type="molecule type" value="Genomic_DNA"/>
</dbReference>
<dbReference type="Gene3D" id="2.30.40.10">
    <property type="entry name" value="Urease, subunit C, domain 1"/>
    <property type="match status" value="1"/>
</dbReference>
<dbReference type="InterPro" id="IPR011059">
    <property type="entry name" value="Metal-dep_hydrolase_composite"/>
</dbReference>
<gene>
    <name evidence="2" type="ORF">IAD15_12190</name>
</gene>
<dbReference type="PANTHER" id="PTHR22642">
    <property type="entry name" value="IMIDAZOLONEPROPIONASE"/>
    <property type="match status" value="1"/>
</dbReference>
<dbReference type="InterPro" id="IPR013108">
    <property type="entry name" value="Amidohydro_3"/>
</dbReference>
<comment type="caution">
    <text evidence="2">The sequence shown here is derived from an EMBL/GenBank/DDBJ whole genome shotgun (WGS) entry which is preliminary data.</text>
</comment>
<feature type="domain" description="Amidohydrolase 3" evidence="1">
    <location>
        <begin position="47"/>
        <end position="527"/>
    </location>
</feature>
<dbReference type="SUPFAM" id="SSF51338">
    <property type="entry name" value="Composite domain of metallo-dependent hydrolases"/>
    <property type="match status" value="1"/>
</dbReference>
<accession>A0A9D1L0N1</accession>
<dbReference type="Pfam" id="PF07969">
    <property type="entry name" value="Amidohydro_3"/>
    <property type="match status" value="1"/>
</dbReference>
<dbReference type="GO" id="GO:0016810">
    <property type="term" value="F:hydrolase activity, acting on carbon-nitrogen (but not peptide) bonds"/>
    <property type="evidence" value="ECO:0007669"/>
    <property type="project" value="InterPro"/>
</dbReference>
<dbReference type="InterPro" id="IPR033932">
    <property type="entry name" value="YtcJ-like"/>
</dbReference>
<dbReference type="AlphaFoldDB" id="A0A9D1L0N1"/>
<dbReference type="CDD" id="cd01300">
    <property type="entry name" value="YtcJ_like"/>
    <property type="match status" value="1"/>
</dbReference>
<dbReference type="Proteomes" id="UP000824175">
    <property type="component" value="Unassembled WGS sequence"/>
</dbReference>
<dbReference type="Gene3D" id="3.10.310.70">
    <property type="match status" value="1"/>
</dbReference>
<reference evidence="2" key="1">
    <citation type="submission" date="2020-10" db="EMBL/GenBank/DDBJ databases">
        <authorList>
            <person name="Gilroy R."/>
        </authorList>
    </citation>
    <scope>NUCLEOTIDE SEQUENCE</scope>
    <source>
        <strain evidence="2">CHK195-11698</strain>
    </source>
</reference>
<dbReference type="Gene3D" id="3.20.20.140">
    <property type="entry name" value="Metal-dependent hydrolases"/>
    <property type="match status" value="1"/>
</dbReference>
<dbReference type="SUPFAM" id="SSF51556">
    <property type="entry name" value="Metallo-dependent hydrolases"/>
    <property type="match status" value="1"/>
</dbReference>
<dbReference type="PANTHER" id="PTHR22642:SF2">
    <property type="entry name" value="PROTEIN LONG AFTER FAR-RED 3"/>
    <property type="match status" value="1"/>
</dbReference>
<name>A0A9D1L0N1_9FIRM</name>
<evidence type="ECO:0000313" key="2">
    <source>
        <dbReference type="EMBL" id="HIU14803.1"/>
    </source>
</evidence>
<proteinExistence type="predicted"/>
<reference evidence="2" key="2">
    <citation type="journal article" date="2021" name="PeerJ">
        <title>Extensive microbial diversity within the chicken gut microbiome revealed by metagenomics and culture.</title>
        <authorList>
            <person name="Gilroy R."/>
            <person name="Ravi A."/>
            <person name="Getino M."/>
            <person name="Pursley I."/>
            <person name="Horton D.L."/>
            <person name="Alikhan N.F."/>
            <person name="Baker D."/>
            <person name="Gharbi K."/>
            <person name="Hall N."/>
            <person name="Watson M."/>
            <person name="Adriaenssens E.M."/>
            <person name="Foster-Nyarko E."/>
            <person name="Jarju S."/>
            <person name="Secka A."/>
            <person name="Antonio M."/>
            <person name="Oren A."/>
            <person name="Chaudhuri R.R."/>
            <person name="La Ragione R."/>
            <person name="Hildebrand F."/>
            <person name="Pallen M.J."/>
        </authorList>
    </citation>
    <scope>NUCLEOTIDE SEQUENCE</scope>
    <source>
        <strain evidence="2">CHK195-11698</strain>
    </source>
</reference>
<evidence type="ECO:0000313" key="3">
    <source>
        <dbReference type="Proteomes" id="UP000824175"/>
    </source>
</evidence>
<evidence type="ECO:0000259" key="1">
    <source>
        <dbReference type="Pfam" id="PF07969"/>
    </source>
</evidence>
<dbReference type="InterPro" id="IPR032466">
    <property type="entry name" value="Metal_Hydrolase"/>
</dbReference>